<sequence length="273" mass="28581">MQTMDTDIREELRLLRARAFGPAADIDRDPAALRRLRELEALSAVGSPEKPEPVEDEPEPEPAEETPAPAAEPAESPSSTPLAEAVPPAPTDAREDAAEPDAPRPTRARFPRHIVVLWAGSVVAAAALAAGAAYGLARISPVAVSSGAPQIATLEPTSSIEVPPGWVGAGPSSKVWEFHDLVLFETTSGFSNSGGIGCFTALAAEELPERDADTSSWSLSGGLYAGCAVGTFPATISMRVDSNAPEQLRATYPDSALQFVKDGDRIGVFLDRG</sequence>
<keyword evidence="2" id="KW-0472">Membrane</keyword>
<feature type="transmembrane region" description="Helical" evidence="2">
    <location>
        <begin position="114"/>
        <end position="137"/>
    </location>
</feature>
<feature type="compositionally biased region" description="Basic and acidic residues" evidence="1">
    <location>
        <begin position="92"/>
        <end position="104"/>
    </location>
</feature>
<protein>
    <recommendedName>
        <fullName evidence="5">Spermidine/putrescine ABC transporter permease</fullName>
    </recommendedName>
</protein>
<evidence type="ECO:0000313" key="4">
    <source>
        <dbReference type="Proteomes" id="UP001410795"/>
    </source>
</evidence>
<accession>A0ABP7B7Q1</accession>
<keyword evidence="2" id="KW-1133">Transmembrane helix</keyword>
<evidence type="ECO:0000313" key="3">
    <source>
        <dbReference type="EMBL" id="GAA3650750.1"/>
    </source>
</evidence>
<comment type="caution">
    <text evidence="3">The sequence shown here is derived from an EMBL/GenBank/DDBJ whole genome shotgun (WGS) entry which is preliminary data.</text>
</comment>
<dbReference type="EMBL" id="BAAAYV010000005">
    <property type="protein sequence ID" value="GAA3650750.1"/>
    <property type="molecule type" value="Genomic_DNA"/>
</dbReference>
<dbReference type="Proteomes" id="UP001410795">
    <property type="component" value="Unassembled WGS sequence"/>
</dbReference>
<gene>
    <name evidence="3" type="ORF">GCM10022202_07980</name>
</gene>
<evidence type="ECO:0000256" key="1">
    <source>
        <dbReference type="SAM" id="MobiDB-lite"/>
    </source>
</evidence>
<feature type="compositionally biased region" description="Low complexity" evidence="1">
    <location>
        <begin position="65"/>
        <end position="85"/>
    </location>
</feature>
<keyword evidence="2" id="KW-0812">Transmembrane</keyword>
<feature type="compositionally biased region" description="Acidic residues" evidence="1">
    <location>
        <begin position="54"/>
        <end position="64"/>
    </location>
</feature>
<proteinExistence type="predicted"/>
<name>A0ABP7B7Q1_9MICO</name>
<organism evidence="3 4">
    <name type="scientific">Microbacterium marinilacus</name>
    <dbReference type="NCBI Taxonomy" id="415209"/>
    <lineage>
        <taxon>Bacteria</taxon>
        <taxon>Bacillati</taxon>
        <taxon>Actinomycetota</taxon>
        <taxon>Actinomycetes</taxon>
        <taxon>Micrococcales</taxon>
        <taxon>Microbacteriaceae</taxon>
        <taxon>Microbacterium</taxon>
    </lineage>
</organism>
<evidence type="ECO:0008006" key="5">
    <source>
        <dbReference type="Google" id="ProtNLM"/>
    </source>
</evidence>
<reference evidence="4" key="1">
    <citation type="journal article" date="2019" name="Int. J. Syst. Evol. Microbiol.">
        <title>The Global Catalogue of Microorganisms (GCM) 10K type strain sequencing project: providing services to taxonomists for standard genome sequencing and annotation.</title>
        <authorList>
            <consortium name="The Broad Institute Genomics Platform"/>
            <consortium name="The Broad Institute Genome Sequencing Center for Infectious Disease"/>
            <person name="Wu L."/>
            <person name="Ma J."/>
        </authorList>
    </citation>
    <scope>NUCLEOTIDE SEQUENCE [LARGE SCALE GENOMIC DNA]</scope>
    <source>
        <strain evidence="4">JCM 16546</strain>
    </source>
</reference>
<feature type="region of interest" description="Disordered" evidence="1">
    <location>
        <begin position="41"/>
        <end position="106"/>
    </location>
</feature>
<evidence type="ECO:0000256" key="2">
    <source>
        <dbReference type="SAM" id="Phobius"/>
    </source>
</evidence>
<keyword evidence="4" id="KW-1185">Reference proteome</keyword>